<proteinExistence type="predicted"/>
<feature type="domain" description="GmrSD restriction endonucleases N-terminal" evidence="1">
    <location>
        <begin position="13"/>
        <end position="238"/>
    </location>
</feature>
<dbReference type="PANTHER" id="PTHR37292:SF2">
    <property type="entry name" value="DUF262 DOMAIN-CONTAINING PROTEIN"/>
    <property type="match status" value="1"/>
</dbReference>
<dbReference type="Pfam" id="PF03235">
    <property type="entry name" value="GmrSD_N"/>
    <property type="match status" value="1"/>
</dbReference>
<evidence type="ECO:0000259" key="1">
    <source>
        <dbReference type="Pfam" id="PF03235"/>
    </source>
</evidence>
<protein>
    <recommendedName>
        <fullName evidence="1">GmrSD restriction endonucleases N-terminal domain-containing protein</fullName>
    </recommendedName>
</protein>
<comment type="caution">
    <text evidence="2">The sequence shown here is derived from an EMBL/GenBank/DDBJ whole genome shotgun (WGS) entry which is preliminary data.</text>
</comment>
<evidence type="ECO:0000313" key="2">
    <source>
        <dbReference type="EMBL" id="KGM12692.1"/>
    </source>
</evidence>
<name>A0A0A0BYF1_9CELL</name>
<keyword evidence="3" id="KW-1185">Reference proteome</keyword>
<dbReference type="Proteomes" id="UP000029839">
    <property type="component" value="Unassembled WGS sequence"/>
</dbReference>
<gene>
    <name evidence="2" type="ORF">N868_07060</name>
</gene>
<sequence>MHIRAELIDLRRLLDFVEAGEIVLPGFQRDYDWSPAAVKSLLTSMLLGWPSGTLMFTEYNAAAKEELNPRPFDGAERLADAPHYVVLDGQQRLTSLFHAVRGRGDYRYAIRWDLKIEGAGRDEIEDALLVIPTEKWLKDAQEPSYQVRERIIPISAMDSPASYFQWRSALEATGLMSDSSLEELTEFFRNVANRLAEYRYTVTVLDRSVPPVELAQIFEITNRTGLRLGTFDLMVARISTPAWSLRDAWDEARGASPDLAGWLGDDATPLLQAIALNTAADVRQSAVLRLQTEDIAPRWDESLGAMRRAIAFFRQRCGVATPAYLPYGAMLPAVAALFMREEGSRGTEESLRSWFFGTGFGLGYDVASNTRVVSDYGSLVSGSFEPRTVSLEGLLESTRRSQGAIWRTFLCSLLLNVQQSGSDSDLGRSDHPDGPLIPRSLFGRGWSSEPSAPHLRVLSFALTRRDLSAAAARGALLAHRDLAASQFLPSQMPSPTATPEEFEEFFVYRLQALLNFLGEWVQVRREAERLQ</sequence>
<dbReference type="InterPro" id="IPR004919">
    <property type="entry name" value="GmrSD_N"/>
</dbReference>
<accession>A0A0A0BYF1</accession>
<reference evidence="2 3" key="2">
    <citation type="journal article" date="2015" name="Stand. Genomic Sci.">
        <title>Draft genome sequence of Cellulomonas carbonis T26(T) and comparative analysis of six Cellulomonas genomes.</title>
        <authorList>
            <person name="Zhuang W."/>
            <person name="Zhang S."/>
            <person name="Xia X."/>
            <person name="Wang G."/>
        </authorList>
    </citation>
    <scope>NUCLEOTIDE SEQUENCE [LARGE SCALE GENOMIC DNA]</scope>
    <source>
        <strain evidence="2 3">T26</strain>
    </source>
</reference>
<dbReference type="PANTHER" id="PTHR37292">
    <property type="entry name" value="VNG6097C"/>
    <property type="match status" value="1"/>
</dbReference>
<reference evidence="2 3" key="1">
    <citation type="submission" date="2013-08" db="EMBL/GenBank/DDBJ databases">
        <title>Genome sequencing of Cellulomonas carbonis T26.</title>
        <authorList>
            <person name="Chen F."/>
            <person name="Li Y."/>
            <person name="Wang G."/>
        </authorList>
    </citation>
    <scope>NUCLEOTIDE SEQUENCE [LARGE SCALE GENOMIC DNA]</scope>
    <source>
        <strain evidence="2 3">T26</strain>
    </source>
</reference>
<evidence type="ECO:0000313" key="3">
    <source>
        <dbReference type="Proteomes" id="UP000029839"/>
    </source>
</evidence>
<dbReference type="AlphaFoldDB" id="A0A0A0BYF1"/>
<dbReference type="RefSeq" id="WP_043602206.1">
    <property type="nucleotide sequence ID" value="NZ_AXCY01000002.1"/>
</dbReference>
<organism evidence="2 3">
    <name type="scientific">Cellulomonas carbonis T26</name>
    <dbReference type="NCBI Taxonomy" id="947969"/>
    <lineage>
        <taxon>Bacteria</taxon>
        <taxon>Bacillati</taxon>
        <taxon>Actinomycetota</taxon>
        <taxon>Actinomycetes</taxon>
        <taxon>Micrococcales</taxon>
        <taxon>Cellulomonadaceae</taxon>
        <taxon>Cellulomonas</taxon>
    </lineage>
</organism>
<dbReference type="EMBL" id="AXCY01000002">
    <property type="protein sequence ID" value="KGM12692.1"/>
    <property type="molecule type" value="Genomic_DNA"/>
</dbReference>